<organism evidence="1 2">
    <name type="scientific">Actinidia rufa</name>
    <dbReference type="NCBI Taxonomy" id="165716"/>
    <lineage>
        <taxon>Eukaryota</taxon>
        <taxon>Viridiplantae</taxon>
        <taxon>Streptophyta</taxon>
        <taxon>Embryophyta</taxon>
        <taxon>Tracheophyta</taxon>
        <taxon>Spermatophyta</taxon>
        <taxon>Magnoliopsida</taxon>
        <taxon>eudicotyledons</taxon>
        <taxon>Gunneridae</taxon>
        <taxon>Pentapetalae</taxon>
        <taxon>asterids</taxon>
        <taxon>Ericales</taxon>
        <taxon>Actinidiaceae</taxon>
        <taxon>Actinidia</taxon>
    </lineage>
</organism>
<evidence type="ECO:0000313" key="1">
    <source>
        <dbReference type="EMBL" id="GFS29834.1"/>
    </source>
</evidence>
<reference evidence="2" key="1">
    <citation type="submission" date="2019-07" db="EMBL/GenBank/DDBJ databases">
        <title>De Novo Assembly of kiwifruit Actinidia rufa.</title>
        <authorList>
            <person name="Sugita-Konishi S."/>
            <person name="Sato K."/>
            <person name="Mori E."/>
            <person name="Abe Y."/>
            <person name="Kisaki G."/>
            <person name="Hamano K."/>
            <person name="Suezawa K."/>
            <person name="Otani M."/>
            <person name="Fukuda T."/>
            <person name="Manabe T."/>
            <person name="Gomi K."/>
            <person name="Tabuchi M."/>
            <person name="Akimitsu K."/>
            <person name="Kataoka I."/>
        </authorList>
    </citation>
    <scope>NUCLEOTIDE SEQUENCE [LARGE SCALE GENOMIC DNA]</scope>
    <source>
        <strain evidence="2">cv. Fuchu</strain>
    </source>
</reference>
<accession>A0A7J0DAJ5</accession>
<dbReference type="Proteomes" id="UP000585474">
    <property type="component" value="Unassembled WGS sequence"/>
</dbReference>
<keyword evidence="2" id="KW-1185">Reference proteome</keyword>
<comment type="caution">
    <text evidence="1">The sequence shown here is derived from an EMBL/GenBank/DDBJ whole genome shotgun (WGS) entry which is preliminary data.</text>
</comment>
<gene>
    <name evidence="1" type="ORF">Acr_00g0008730</name>
</gene>
<protein>
    <submittedName>
        <fullName evidence="1">Uncharacterized protein</fullName>
    </submittedName>
</protein>
<dbReference type="AlphaFoldDB" id="A0A7J0DAJ5"/>
<name>A0A7J0DAJ5_9ERIC</name>
<sequence>MMPLSEMVHLAPRGLTSPLTLRTRQTQGPISIGAHIANLSKFATGSPPRLQDEMTLRLHLYYVSYIRVTFSIWHSPTITPISSGSPSILGRSMIASRSPRMALHSPSIKRHSPPQ</sequence>
<proteinExistence type="predicted"/>
<evidence type="ECO:0000313" key="2">
    <source>
        <dbReference type="Proteomes" id="UP000585474"/>
    </source>
</evidence>
<dbReference type="EMBL" id="BJWL01000102">
    <property type="protein sequence ID" value="GFS29834.1"/>
    <property type="molecule type" value="Genomic_DNA"/>
</dbReference>